<dbReference type="InterPro" id="IPR037026">
    <property type="entry name" value="Vgr_OB-fold_dom_sf"/>
</dbReference>
<feature type="domain" description="Gp5/Type VI secretion system Vgr protein OB-fold" evidence="2">
    <location>
        <begin position="399"/>
        <end position="477"/>
    </location>
</feature>
<dbReference type="Proteomes" id="UP000186744">
    <property type="component" value="Unassembled WGS sequence"/>
</dbReference>
<evidence type="ECO:0000313" key="4">
    <source>
        <dbReference type="Proteomes" id="UP000186744"/>
    </source>
</evidence>
<dbReference type="EMBL" id="FTOL01000009">
    <property type="protein sequence ID" value="SIT21036.1"/>
    <property type="molecule type" value="Genomic_DNA"/>
</dbReference>
<proteinExistence type="predicted"/>
<dbReference type="Gene3D" id="2.40.50.230">
    <property type="entry name" value="Gp5 N-terminal domain"/>
    <property type="match status" value="1"/>
</dbReference>
<evidence type="ECO:0000256" key="1">
    <source>
        <dbReference type="SAM" id="MobiDB-lite"/>
    </source>
</evidence>
<feature type="region of interest" description="Disordered" evidence="1">
    <location>
        <begin position="1"/>
        <end position="24"/>
    </location>
</feature>
<sequence>MKTESKLKGGSFRPSQNADGISENHHTGINRLVKLSLVVEGKIIKHYKHFILKQKASHHHEFSLILAHDALNDRQSHTLEEANKFLGKRLTVVISYKDIDNSPERNFVGLITKVGFSQEKMSLGNIVLSGYSPTILLDGAPHIQSFGGNQPVNMGIIAEEVIKQGIDKSRFDIRVDTNDYSQIIYSSQYNETHYNYLARMAEAYGEQFYYDGEVLHFGKLPLQNKPIKLIYGSNANDVKVELKAVHTKPQYYGYNSSRNEKLTSGETPVKHLGDLAKTAYSHNDKIYKTPALQVAPIKASTHLDVEYSQRSTSGSEAVGVFSVSGSTTVPFLHPGCVVDIHMRKPDSNETSYFTKVMVTEAVHEIDTIGHYTGSFESIAADTGYLPKPEFTEPIAQPQIATVIANADPEGQGRVQVRFDWQMNDTTHFVRVMSPDAGGTDQITQNRGYVAIPEVGDQVMVNFVHSHPDRPFVMGGMFHGGIGLGGGVDNHMRSIQTKSGIKVLMNDDEKSVTIIDPSGNTYFMDGNGNISVTAPNDITFTAGKNMNINVGENMTTTVGMNKSDNIGLNNTESVGAMKLTSVIGNASTFITGKLTEIIEGDVHSETKKERNEVSENDMNIQSGKFVHKHAQAEVQNNSGEKSKAH</sequence>
<dbReference type="OrthoDB" id="727155at2"/>
<dbReference type="SUPFAM" id="SSF69255">
    <property type="entry name" value="gp5 N-terminal domain-like"/>
    <property type="match status" value="1"/>
</dbReference>
<evidence type="ECO:0000313" key="3">
    <source>
        <dbReference type="EMBL" id="SIT21036.1"/>
    </source>
</evidence>
<feature type="region of interest" description="Disordered" evidence="1">
    <location>
        <begin position="601"/>
        <end position="622"/>
    </location>
</feature>
<dbReference type="RefSeq" id="WP_076553534.1">
    <property type="nucleotide sequence ID" value="NZ_FTOL01000009.1"/>
</dbReference>
<name>A0A1N7QE06_9FLAO</name>
<dbReference type="SUPFAM" id="SSF69349">
    <property type="entry name" value="Phage fibre proteins"/>
    <property type="match status" value="1"/>
</dbReference>
<dbReference type="InterPro" id="IPR006531">
    <property type="entry name" value="Gp5/Vgr_OB"/>
</dbReference>
<dbReference type="STRING" id="373668.SAMN05421786_10942"/>
<dbReference type="Gene3D" id="3.55.50.10">
    <property type="entry name" value="Baseplate protein-like domains"/>
    <property type="match status" value="1"/>
</dbReference>
<evidence type="ECO:0000259" key="2">
    <source>
        <dbReference type="Pfam" id="PF04717"/>
    </source>
</evidence>
<keyword evidence="4" id="KW-1185">Reference proteome</keyword>
<protein>
    <submittedName>
        <fullName evidence="3">Uncharacterized conserved protein, implicated in type VI secretion and phage assembly</fullName>
    </submittedName>
</protein>
<organism evidence="3 4">
    <name type="scientific">Chryseobacterium ureilyticum</name>
    <dbReference type="NCBI Taxonomy" id="373668"/>
    <lineage>
        <taxon>Bacteria</taxon>
        <taxon>Pseudomonadati</taxon>
        <taxon>Bacteroidota</taxon>
        <taxon>Flavobacteriia</taxon>
        <taxon>Flavobacteriales</taxon>
        <taxon>Weeksellaceae</taxon>
        <taxon>Chryseobacterium group</taxon>
        <taxon>Chryseobacterium</taxon>
    </lineage>
</organism>
<gene>
    <name evidence="3" type="ORF">SAMN05421786_10942</name>
</gene>
<dbReference type="AlphaFoldDB" id="A0A1N7QE06"/>
<dbReference type="Pfam" id="PF04717">
    <property type="entry name" value="Phage_base_V"/>
    <property type="match status" value="1"/>
</dbReference>
<reference evidence="4" key="1">
    <citation type="submission" date="2017-01" db="EMBL/GenBank/DDBJ databases">
        <authorList>
            <person name="Varghese N."/>
            <person name="Submissions S."/>
        </authorList>
    </citation>
    <scope>NUCLEOTIDE SEQUENCE [LARGE SCALE GENOMIC DNA]</scope>
    <source>
        <strain evidence="4">DSM 18017</strain>
    </source>
</reference>
<feature type="compositionally biased region" description="Basic and acidic residues" evidence="1">
    <location>
        <begin position="601"/>
        <end position="612"/>
    </location>
</feature>
<accession>A0A1N7QE06</accession>
<dbReference type="SUPFAM" id="SSF69279">
    <property type="entry name" value="Phage tail proteins"/>
    <property type="match status" value="1"/>
</dbReference>